<feature type="domain" description="Integrase catalytic" evidence="1">
    <location>
        <begin position="119"/>
        <end position="158"/>
    </location>
</feature>
<dbReference type="InterPro" id="IPR012337">
    <property type="entry name" value="RNaseH-like_sf"/>
</dbReference>
<evidence type="ECO:0000313" key="2">
    <source>
        <dbReference type="EMBL" id="MFB9995506.1"/>
    </source>
</evidence>
<comment type="caution">
    <text evidence="2">The sequence shown here is derived from an EMBL/GenBank/DDBJ whole genome shotgun (WGS) entry which is preliminary data.</text>
</comment>
<dbReference type="InterPro" id="IPR025948">
    <property type="entry name" value="HTH-like_dom"/>
</dbReference>
<accession>A0ABV6B6W8</accession>
<dbReference type="InterPro" id="IPR001584">
    <property type="entry name" value="Integrase_cat-core"/>
</dbReference>
<evidence type="ECO:0000259" key="1">
    <source>
        <dbReference type="PROSITE" id="PS50994"/>
    </source>
</evidence>
<dbReference type="Gene3D" id="3.30.420.10">
    <property type="entry name" value="Ribonuclease H-like superfamily/Ribonuclease H"/>
    <property type="match status" value="1"/>
</dbReference>
<evidence type="ECO:0000313" key="3">
    <source>
        <dbReference type="Proteomes" id="UP001589733"/>
    </source>
</evidence>
<dbReference type="SUPFAM" id="SSF53098">
    <property type="entry name" value="Ribonuclease H-like"/>
    <property type="match status" value="1"/>
</dbReference>
<reference evidence="2 3" key="1">
    <citation type="submission" date="2024-09" db="EMBL/GenBank/DDBJ databases">
        <authorList>
            <person name="Sun Q."/>
            <person name="Mori K."/>
        </authorList>
    </citation>
    <scope>NUCLEOTIDE SEQUENCE [LARGE SCALE GENOMIC DNA]</scope>
    <source>
        <strain evidence="2 3">JCM 13503</strain>
    </source>
</reference>
<dbReference type="InterPro" id="IPR048020">
    <property type="entry name" value="Transpos_IS3"/>
</dbReference>
<gene>
    <name evidence="2" type="ORF">ACFFLM_26600</name>
</gene>
<dbReference type="Proteomes" id="UP001589733">
    <property type="component" value="Unassembled WGS sequence"/>
</dbReference>
<dbReference type="Pfam" id="PF00665">
    <property type="entry name" value="rve"/>
    <property type="match status" value="1"/>
</dbReference>
<proteinExistence type="predicted"/>
<protein>
    <submittedName>
        <fullName evidence="2">IS3 family transposase</fullName>
    </submittedName>
</protein>
<dbReference type="InterPro" id="IPR036397">
    <property type="entry name" value="RNaseH_sf"/>
</dbReference>
<keyword evidence="3" id="KW-1185">Reference proteome</keyword>
<organism evidence="2 3">
    <name type="scientific">Deinococcus oregonensis</name>
    <dbReference type="NCBI Taxonomy" id="1805970"/>
    <lineage>
        <taxon>Bacteria</taxon>
        <taxon>Thermotogati</taxon>
        <taxon>Deinococcota</taxon>
        <taxon>Deinococci</taxon>
        <taxon>Deinococcales</taxon>
        <taxon>Deinococcaceae</taxon>
        <taxon>Deinococcus</taxon>
    </lineage>
</organism>
<sequence length="158" mass="18098">MFIDRHLSEFRLDTMCRVLNVTASGFHTWRRRPPSARSVQDAVLTLQISEVYQEHHGRYGAPRIHATLQRAGTVCSEKRVSRLMRAQGFAGKTRRRFIKTTVSDPGQPVAANLLARSFRPTQPNQVWSSDLTYIPTKEGWLYLALTLDLYARRVVGWA</sequence>
<dbReference type="NCBIfam" id="NF033516">
    <property type="entry name" value="transpos_IS3"/>
    <property type="match status" value="1"/>
</dbReference>
<dbReference type="RefSeq" id="WP_380017512.1">
    <property type="nucleotide sequence ID" value="NZ_JBHLYR010000100.1"/>
</dbReference>
<dbReference type="PROSITE" id="PS50994">
    <property type="entry name" value="INTEGRASE"/>
    <property type="match status" value="1"/>
</dbReference>
<dbReference type="Pfam" id="PF13276">
    <property type="entry name" value="HTH_21"/>
    <property type="match status" value="1"/>
</dbReference>
<dbReference type="InterPro" id="IPR050900">
    <property type="entry name" value="Transposase_IS3/IS150/IS904"/>
</dbReference>
<dbReference type="PANTHER" id="PTHR46889:SF4">
    <property type="entry name" value="TRANSPOSASE INSO FOR INSERTION SEQUENCE ELEMENT IS911B-RELATED"/>
    <property type="match status" value="1"/>
</dbReference>
<dbReference type="EMBL" id="JBHLYR010000100">
    <property type="protein sequence ID" value="MFB9995506.1"/>
    <property type="molecule type" value="Genomic_DNA"/>
</dbReference>
<feature type="non-terminal residue" evidence="2">
    <location>
        <position position="158"/>
    </location>
</feature>
<name>A0ABV6B6W8_9DEIO</name>
<dbReference type="PANTHER" id="PTHR46889">
    <property type="entry name" value="TRANSPOSASE INSF FOR INSERTION SEQUENCE IS3B-RELATED"/>
    <property type="match status" value="1"/>
</dbReference>